<sequence>MYYYNDLSFTHYLIKEIETFRTNLALLCNFDWVPVPISYPQPEPSVTVVMLSEKYPPSLIDSALIQKKRYPE</sequence>
<reference evidence="2 3" key="1">
    <citation type="submission" date="2015-09" db="EMBL/GenBank/DDBJ databases">
        <title>Draft genome of the parasitic nematode Teladorsagia circumcincta isolate WARC Sus (inbred).</title>
        <authorList>
            <person name="Mitreva M."/>
        </authorList>
    </citation>
    <scope>NUCLEOTIDE SEQUENCE [LARGE SCALE GENOMIC DNA]</scope>
    <source>
        <strain evidence="2 3">S</strain>
    </source>
</reference>
<comment type="similarity">
    <text evidence="1">Belongs to the anion channel-forming bestrophin (TC 1.A.46) family. Calcium-sensitive chloride channel subfamily.</text>
</comment>
<organism evidence="2 3">
    <name type="scientific">Teladorsagia circumcincta</name>
    <name type="common">Brown stomach worm</name>
    <name type="synonym">Ostertagia circumcincta</name>
    <dbReference type="NCBI Taxonomy" id="45464"/>
    <lineage>
        <taxon>Eukaryota</taxon>
        <taxon>Metazoa</taxon>
        <taxon>Ecdysozoa</taxon>
        <taxon>Nematoda</taxon>
        <taxon>Chromadorea</taxon>
        <taxon>Rhabditida</taxon>
        <taxon>Rhabditina</taxon>
        <taxon>Rhabditomorpha</taxon>
        <taxon>Strongyloidea</taxon>
        <taxon>Trichostrongylidae</taxon>
        <taxon>Teladorsagia</taxon>
    </lineage>
</organism>
<keyword evidence="1" id="KW-0406">Ion transport</keyword>
<gene>
    <name evidence="2" type="ORF">TELCIR_04484</name>
</gene>
<evidence type="ECO:0000313" key="2">
    <source>
        <dbReference type="EMBL" id="PIO73546.1"/>
    </source>
</evidence>
<keyword evidence="1" id="KW-0869">Chloride channel</keyword>
<keyword evidence="1" id="KW-0813">Transport</keyword>
<keyword evidence="3" id="KW-1185">Reference proteome</keyword>
<proteinExistence type="inferred from homology"/>
<evidence type="ECO:0000256" key="1">
    <source>
        <dbReference type="RuleBase" id="RU363126"/>
    </source>
</evidence>
<keyword evidence="1" id="KW-1003">Cell membrane</keyword>
<dbReference type="GO" id="GO:0005254">
    <property type="term" value="F:chloride channel activity"/>
    <property type="evidence" value="ECO:0007669"/>
    <property type="project" value="UniProtKB-KW"/>
</dbReference>
<dbReference type="Pfam" id="PF01062">
    <property type="entry name" value="Bestrophin"/>
    <property type="match status" value="1"/>
</dbReference>
<protein>
    <recommendedName>
        <fullName evidence="1">Bestrophin homolog</fullName>
    </recommendedName>
</protein>
<accession>A0A2G9UTR6</accession>
<keyword evidence="1" id="KW-0472">Membrane</keyword>
<dbReference type="Proteomes" id="UP000230423">
    <property type="component" value="Unassembled WGS sequence"/>
</dbReference>
<name>A0A2G9UTR6_TELCI</name>
<comment type="function">
    <text evidence="1">Forms chloride channels.</text>
</comment>
<comment type="subcellular location">
    <subcellularLocation>
        <location evidence="1">Cell membrane</location>
        <topology evidence="1">Multi-pass membrane protein</topology>
    </subcellularLocation>
</comment>
<keyword evidence="1" id="KW-0868">Chloride</keyword>
<evidence type="ECO:0000313" key="3">
    <source>
        <dbReference type="Proteomes" id="UP000230423"/>
    </source>
</evidence>
<dbReference type="AlphaFoldDB" id="A0A2G9UTR6"/>
<dbReference type="InterPro" id="IPR021134">
    <property type="entry name" value="Bestrophin-like"/>
</dbReference>
<dbReference type="GO" id="GO:0005886">
    <property type="term" value="C:plasma membrane"/>
    <property type="evidence" value="ECO:0007669"/>
    <property type="project" value="UniProtKB-SubCell"/>
</dbReference>
<keyword evidence="1" id="KW-0407">Ion channel</keyword>
<dbReference type="EMBL" id="KZ345434">
    <property type="protein sequence ID" value="PIO73546.1"/>
    <property type="molecule type" value="Genomic_DNA"/>
</dbReference>
<dbReference type="GO" id="GO:0034707">
    <property type="term" value="C:chloride channel complex"/>
    <property type="evidence" value="ECO:0007669"/>
    <property type="project" value="UniProtKB-KW"/>
</dbReference>